<reference evidence="2 3" key="1">
    <citation type="submission" date="2019-06" db="EMBL/GenBank/DDBJ databases">
        <title>Complete genome sequence of Antarcticibacterium flavum KCTC 52984T from an Antarctic marine sediment.</title>
        <authorList>
            <person name="Lee Y.M."/>
            <person name="Shin S.C."/>
        </authorList>
    </citation>
    <scope>NUCLEOTIDE SEQUENCE [LARGE SCALE GENOMIC DNA]</scope>
    <source>
        <strain evidence="2 3">KCTC 52984</strain>
    </source>
</reference>
<accession>A0A5B7X4Y5</accession>
<dbReference type="Gene3D" id="2.60.40.10">
    <property type="entry name" value="Immunoglobulins"/>
    <property type="match status" value="1"/>
</dbReference>
<evidence type="ECO:0000313" key="2">
    <source>
        <dbReference type="EMBL" id="QCY69683.1"/>
    </source>
</evidence>
<dbReference type="Pfam" id="PF15418">
    <property type="entry name" value="DUF4625"/>
    <property type="match status" value="1"/>
</dbReference>
<feature type="chain" id="PRO_5022726010" evidence="1">
    <location>
        <begin position="35"/>
        <end position="179"/>
    </location>
</feature>
<dbReference type="InterPro" id="IPR013783">
    <property type="entry name" value="Ig-like_fold"/>
</dbReference>
<evidence type="ECO:0000256" key="1">
    <source>
        <dbReference type="SAM" id="SignalP"/>
    </source>
</evidence>
<dbReference type="AlphaFoldDB" id="A0A5B7X4Y5"/>
<dbReference type="PROSITE" id="PS51257">
    <property type="entry name" value="PROKAR_LIPOPROTEIN"/>
    <property type="match status" value="1"/>
</dbReference>
<dbReference type="OrthoDB" id="670730at2"/>
<sequence>MPIYIKHKKVIKMKIKLNSILTLLVAALIFTSCSSDDDATPDTQKPTIAIIEPHNDDEIAPGGEIHFEALFSDNVELASYKIEIHDDFDDHTHAQLKSSHDLNPWSFEQVFQIPAGQRSFEAEQHIDVPTTFNGEPISEGIYHLGVYVTDTSGNEEQAFLSIHIEGDHGDEDHDHGHDH</sequence>
<name>A0A5B7X4Y5_9FLAO</name>
<dbReference type="KEGG" id="afla:FHG64_09885"/>
<protein>
    <submittedName>
        <fullName evidence="2">DUF4625 domain-containing protein</fullName>
    </submittedName>
</protein>
<gene>
    <name evidence="2" type="ORF">FHG64_09885</name>
</gene>
<keyword evidence="1" id="KW-0732">Signal</keyword>
<dbReference type="EMBL" id="CP040812">
    <property type="protein sequence ID" value="QCY69683.1"/>
    <property type="molecule type" value="Genomic_DNA"/>
</dbReference>
<evidence type="ECO:0000313" key="3">
    <source>
        <dbReference type="Proteomes" id="UP000309016"/>
    </source>
</evidence>
<feature type="signal peptide" evidence="1">
    <location>
        <begin position="1"/>
        <end position="34"/>
    </location>
</feature>
<dbReference type="InterPro" id="IPR027829">
    <property type="entry name" value="DUF4625"/>
</dbReference>
<keyword evidence="3" id="KW-1185">Reference proteome</keyword>
<dbReference type="Proteomes" id="UP000309016">
    <property type="component" value="Chromosome"/>
</dbReference>
<proteinExistence type="predicted"/>
<organism evidence="2 3">
    <name type="scientific">Antarcticibacterium flavum</name>
    <dbReference type="NCBI Taxonomy" id="2058175"/>
    <lineage>
        <taxon>Bacteria</taxon>
        <taxon>Pseudomonadati</taxon>
        <taxon>Bacteroidota</taxon>
        <taxon>Flavobacteriia</taxon>
        <taxon>Flavobacteriales</taxon>
        <taxon>Flavobacteriaceae</taxon>
        <taxon>Antarcticibacterium</taxon>
    </lineage>
</organism>